<evidence type="ECO:0000313" key="6">
    <source>
        <dbReference type="EMBL" id="KAH3868345.1"/>
    </source>
</evidence>
<dbReference type="InterPro" id="IPR051496">
    <property type="entry name" value="H-rev107_PLA/AT"/>
</dbReference>
<dbReference type="GO" id="GO:0008970">
    <property type="term" value="F:phospholipase A1 activity"/>
    <property type="evidence" value="ECO:0007669"/>
    <property type="project" value="TreeGrafter"/>
</dbReference>
<reference evidence="6" key="2">
    <citation type="submission" date="2020-11" db="EMBL/GenBank/DDBJ databases">
        <authorList>
            <person name="McCartney M.A."/>
            <person name="Auch B."/>
            <person name="Kono T."/>
            <person name="Mallez S."/>
            <person name="Becker A."/>
            <person name="Gohl D.M."/>
            <person name="Silverstein K.A.T."/>
            <person name="Koren S."/>
            <person name="Bechman K.B."/>
            <person name="Herman A."/>
            <person name="Abrahante J.E."/>
            <person name="Garbe J."/>
        </authorList>
    </citation>
    <scope>NUCLEOTIDE SEQUENCE</scope>
    <source>
        <strain evidence="6">Duluth1</strain>
        <tissue evidence="6">Whole animal</tissue>
    </source>
</reference>
<feature type="domain" description="LRAT" evidence="5">
    <location>
        <begin position="19"/>
        <end position="140"/>
    </location>
</feature>
<keyword evidence="3" id="KW-0378">Hydrolase</keyword>
<keyword evidence="4" id="KW-0443">Lipid metabolism</keyword>
<dbReference type="Gene3D" id="3.90.1720.10">
    <property type="entry name" value="endopeptidase domain like (from Nostoc punctiforme)"/>
    <property type="match status" value="1"/>
</dbReference>
<name>A0A9D4M211_DREPO</name>
<evidence type="ECO:0000256" key="3">
    <source>
        <dbReference type="ARBA" id="ARBA00022801"/>
    </source>
</evidence>
<evidence type="ECO:0000313" key="7">
    <source>
        <dbReference type="Proteomes" id="UP000828390"/>
    </source>
</evidence>
<reference evidence="6" key="1">
    <citation type="journal article" date="2019" name="bioRxiv">
        <title>The Genome of the Zebra Mussel, Dreissena polymorpha: A Resource for Invasive Species Research.</title>
        <authorList>
            <person name="McCartney M.A."/>
            <person name="Auch B."/>
            <person name="Kono T."/>
            <person name="Mallez S."/>
            <person name="Zhang Y."/>
            <person name="Obille A."/>
            <person name="Becker A."/>
            <person name="Abrahante J.E."/>
            <person name="Garbe J."/>
            <person name="Badalamenti J.P."/>
            <person name="Herman A."/>
            <person name="Mangelson H."/>
            <person name="Liachko I."/>
            <person name="Sullivan S."/>
            <person name="Sone E.D."/>
            <person name="Koren S."/>
            <person name="Silverstein K.A.T."/>
            <person name="Beckman K.B."/>
            <person name="Gohl D.M."/>
        </authorList>
    </citation>
    <scope>NUCLEOTIDE SEQUENCE</scope>
    <source>
        <strain evidence="6">Duluth1</strain>
        <tissue evidence="6">Whole animal</tissue>
    </source>
</reference>
<dbReference type="Proteomes" id="UP000828390">
    <property type="component" value="Unassembled WGS sequence"/>
</dbReference>
<protein>
    <recommendedName>
        <fullName evidence="5">LRAT domain-containing protein</fullName>
    </recommendedName>
</protein>
<dbReference type="PROSITE" id="PS51934">
    <property type="entry name" value="LRAT"/>
    <property type="match status" value="1"/>
</dbReference>
<evidence type="ECO:0000256" key="4">
    <source>
        <dbReference type="ARBA" id="ARBA00023098"/>
    </source>
</evidence>
<evidence type="ECO:0000256" key="1">
    <source>
        <dbReference type="ARBA" id="ARBA00007824"/>
    </source>
</evidence>
<dbReference type="EMBL" id="JAIWYP010000002">
    <property type="protein sequence ID" value="KAH3868345.1"/>
    <property type="molecule type" value="Genomic_DNA"/>
</dbReference>
<dbReference type="Pfam" id="PF04970">
    <property type="entry name" value="LRAT"/>
    <property type="match status" value="1"/>
</dbReference>
<dbReference type="PANTHER" id="PTHR13943">
    <property type="entry name" value="HRAS-LIKE SUPPRESSOR - RELATED"/>
    <property type="match status" value="1"/>
</dbReference>
<accession>A0A9D4M211</accession>
<comment type="similarity">
    <text evidence="1">Belongs to the H-rev107 family.</text>
</comment>
<keyword evidence="2" id="KW-0808">Transferase</keyword>
<dbReference type="GO" id="GO:0005737">
    <property type="term" value="C:cytoplasm"/>
    <property type="evidence" value="ECO:0007669"/>
    <property type="project" value="TreeGrafter"/>
</dbReference>
<keyword evidence="7" id="KW-1185">Reference proteome</keyword>
<dbReference type="GO" id="GO:0016410">
    <property type="term" value="F:N-acyltransferase activity"/>
    <property type="evidence" value="ECO:0007669"/>
    <property type="project" value="TreeGrafter"/>
</dbReference>
<dbReference type="GO" id="GO:0070292">
    <property type="term" value="P:N-acylphosphatidylethanolamine metabolic process"/>
    <property type="evidence" value="ECO:0007669"/>
    <property type="project" value="TreeGrafter"/>
</dbReference>
<comment type="caution">
    <text evidence="6">The sequence shown here is derived from an EMBL/GenBank/DDBJ whole genome shotgun (WGS) entry which is preliminary data.</text>
</comment>
<dbReference type="InterPro" id="IPR007053">
    <property type="entry name" value="LRAT_dom"/>
</dbReference>
<dbReference type="PANTHER" id="PTHR13943:SF77">
    <property type="entry name" value="LRAT DOMAIN-CONTAINING PROTEIN"/>
    <property type="match status" value="1"/>
</dbReference>
<dbReference type="GO" id="GO:0004623">
    <property type="term" value="F:phospholipase A2 activity"/>
    <property type="evidence" value="ECO:0007669"/>
    <property type="project" value="TreeGrafter"/>
</dbReference>
<sequence>MNGHNQSVLADLIHGDLVEFKRWWGLYSHWAVYKGRDAVIHLAADENDSVNAHMNSGCFFTICGNRFNKAFVRVDDFWDVAMDSKAYKNNSLDGYRIPSIPEEILKRAMDKIGKKSYNILWSNWEDFANFCRYGEEKSDQTENSVTVVGVAALCMVLYGILKR</sequence>
<evidence type="ECO:0000259" key="5">
    <source>
        <dbReference type="PROSITE" id="PS51934"/>
    </source>
</evidence>
<gene>
    <name evidence="6" type="ORF">DPMN_031488</name>
</gene>
<dbReference type="AlphaFoldDB" id="A0A9D4M211"/>
<evidence type="ECO:0000256" key="2">
    <source>
        <dbReference type="ARBA" id="ARBA00022679"/>
    </source>
</evidence>
<organism evidence="6 7">
    <name type="scientific">Dreissena polymorpha</name>
    <name type="common">Zebra mussel</name>
    <name type="synonym">Mytilus polymorpha</name>
    <dbReference type="NCBI Taxonomy" id="45954"/>
    <lineage>
        <taxon>Eukaryota</taxon>
        <taxon>Metazoa</taxon>
        <taxon>Spiralia</taxon>
        <taxon>Lophotrochozoa</taxon>
        <taxon>Mollusca</taxon>
        <taxon>Bivalvia</taxon>
        <taxon>Autobranchia</taxon>
        <taxon>Heteroconchia</taxon>
        <taxon>Euheterodonta</taxon>
        <taxon>Imparidentia</taxon>
        <taxon>Neoheterodontei</taxon>
        <taxon>Myida</taxon>
        <taxon>Dreissenoidea</taxon>
        <taxon>Dreissenidae</taxon>
        <taxon>Dreissena</taxon>
    </lineage>
</organism>
<proteinExistence type="inferred from homology"/>